<name>A0A9P8ANP9_9AGAR</name>
<dbReference type="AlphaFoldDB" id="A0A9P8ANP9"/>
<comment type="caution">
    <text evidence="2">The sequence shown here is derived from an EMBL/GenBank/DDBJ whole genome shotgun (WGS) entry which is preliminary data.</text>
</comment>
<accession>A0A9P8ANP9</accession>
<evidence type="ECO:0000313" key="2">
    <source>
        <dbReference type="EMBL" id="KAG7442084.1"/>
    </source>
</evidence>
<organism evidence="2 3">
    <name type="scientific">Guyanagaster necrorhizus</name>
    <dbReference type="NCBI Taxonomy" id="856835"/>
    <lineage>
        <taxon>Eukaryota</taxon>
        <taxon>Fungi</taxon>
        <taxon>Dikarya</taxon>
        <taxon>Basidiomycota</taxon>
        <taxon>Agaricomycotina</taxon>
        <taxon>Agaricomycetes</taxon>
        <taxon>Agaricomycetidae</taxon>
        <taxon>Agaricales</taxon>
        <taxon>Marasmiineae</taxon>
        <taxon>Physalacriaceae</taxon>
        <taxon>Guyanagaster</taxon>
    </lineage>
</organism>
<dbReference type="InterPro" id="IPR000719">
    <property type="entry name" value="Prot_kinase_dom"/>
</dbReference>
<dbReference type="InterPro" id="IPR011009">
    <property type="entry name" value="Kinase-like_dom_sf"/>
</dbReference>
<feature type="domain" description="Protein kinase" evidence="1">
    <location>
        <begin position="268"/>
        <end position="563"/>
    </location>
</feature>
<dbReference type="RefSeq" id="XP_043035584.1">
    <property type="nucleotide sequence ID" value="XM_043184445.1"/>
</dbReference>
<dbReference type="Gene3D" id="1.10.510.10">
    <property type="entry name" value="Transferase(Phosphotransferase) domain 1"/>
    <property type="match status" value="1"/>
</dbReference>
<dbReference type="PANTHER" id="PTHR37171:SF1">
    <property type="entry name" value="SERINE_THREONINE-PROTEIN KINASE YRZF-RELATED"/>
    <property type="match status" value="1"/>
</dbReference>
<keyword evidence="3" id="KW-1185">Reference proteome</keyword>
<gene>
    <name evidence="2" type="ORF">BT62DRAFT_922901</name>
</gene>
<sequence length="563" mass="62901">MASSKSIKVKIEDDKDMVDLIKEFRSEYSGIPAYSAVVWLPNGFLISGYSAPEALRARLAGRKLSDVAKPAEFEQTVESIVEISGHQLGMQVKKTHIIIDIQRPASRTRPSRIRPISPQEEPELDDFVPVLIHKYDCVVAGASKSESPSVNAQSHSYNAHQGNRFPILDGCYNATASKQTVAPPIEFFHPVFAPSLWTQRWTSLKLSFVIPSAIQVSEQPCTQQNRTLLSKILNQSFFQAVNLDRTSEDHIALCGGTTIDETAAVVIVEKESELGEGGSEPSVQGSFSYIKFWADITHWQISEGCCCPSFIVGLAGPWLIVVGAVFTSQVIVQRLTDYLWLGNSRVDDDDHFLRVARIFYALQRSIKELQTYYKNLKPQPLEENKPHPRFFPSITSSRFNNKKGQKKVVVNFIQHYGEEAHKLLAQLQLAPALLYVGPIDGCGVSYGKLQMVVMEYIQDQTLVGAYSGRRLPEDIKKAIKGLDALHNQDLVYGDLRRQNIMIADATGEENRGDRVRFIDFDWAGKAGDVKYPLHLASCISAISGALEYDLIQKDYDIMMLDAL</sequence>
<dbReference type="InterPro" id="IPR008266">
    <property type="entry name" value="Tyr_kinase_AS"/>
</dbReference>
<reference evidence="2" key="1">
    <citation type="submission" date="2020-11" db="EMBL/GenBank/DDBJ databases">
        <title>Adaptations for nitrogen fixation in a non-lichenized fungal sporocarp promotes dispersal by wood-feeding termites.</title>
        <authorList>
            <consortium name="DOE Joint Genome Institute"/>
            <person name="Koch R.A."/>
            <person name="Yoon G."/>
            <person name="Arayal U."/>
            <person name="Lail K."/>
            <person name="Amirebrahimi M."/>
            <person name="Labutti K."/>
            <person name="Lipzen A."/>
            <person name="Riley R."/>
            <person name="Barry K."/>
            <person name="Henrissat B."/>
            <person name="Grigoriev I.V."/>
            <person name="Herr J.R."/>
            <person name="Aime M.C."/>
        </authorList>
    </citation>
    <scope>NUCLEOTIDE SEQUENCE</scope>
    <source>
        <strain evidence="2">MCA 3950</strain>
    </source>
</reference>
<dbReference type="EMBL" id="MU250554">
    <property type="protein sequence ID" value="KAG7442084.1"/>
    <property type="molecule type" value="Genomic_DNA"/>
</dbReference>
<dbReference type="GO" id="GO:0004672">
    <property type="term" value="F:protein kinase activity"/>
    <property type="evidence" value="ECO:0007669"/>
    <property type="project" value="InterPro"/>
</dbReference>
<dbReference type="PANTHER" id="PTHR37171">
    <property type="entry name" value="SERINE/THREONINE-PROTEIN KINASE YRZF-RELATED"/>
    <property type="match status" value="1"/>
</dbReference>
<protein>
    <recommendedName>
        <fullName evidence="1">Protein kinase domain-containing protein</fullName>
    </recommendedName>
</protein>
<dbReference type="PROSITE" id="PS00109">
    <property type="entry name" value="PROTEIN_KINASE_TYR"/>
    <property type="match status" value="1"/>
</dbReference>
<dbReference type="GO" id="GO:0005524">
    <property type="term" value="F:ATP binding"/>
    <property type="evidence" value="ECO:0007669"/>
    <property type="project" value="InterPro"/>
</dbReference>
<proteinExistence type="predicted"/>
<evidence type="ECO:0000259" key="1">
    <source>
        <dbReference type="PROSITE" id="PS50011"/>
    </source>
</evidence>
<dbReference type="GeneID" id="66106742"/>
<dbReference type="OrthoDB" id="4062651at2759"/>
<dbReference type="PROSITE" id="PS50011">
    <property type="entry name" value="PROTEIN_KINASE_DOM"/>
    <property type="match status" value="1"/>
</dbReference>
<dbReference type="Proteomes" id="UP000812287">
    <property type="component" value="Unassembled WGS sequence"/>
</dbReference>
<dbReference type="SUPFAM" id="SSF56112">
    <property type="entry name" value="Protein kinase-like (PK-like)"/>
    <property type="match status" value="1"/>
</dbReference>
<dbReference type="InterPro" id="IPR052396">
    <property type="entry name" value="Meiotic_Drive_Suppr_Kinase"/>
</dbReference>
<evidence type="ECO:0000313" key="3">
    <source>
        <dbReference type="Proteomes" id="UP000812287"/>
    </source>
</evidence>